<dbReference type="NCBIfam" id="TIGR04380">
    <property type="entry name" value="myo_inos_iolG"/>
    <property type="match status" value="1"/>
</dbReference>
<evidence type="ECO:0000259" key="4">
    <source>
        <dbReference type="Pfam" id="PF22725"/>
    </source>
</evidence>
<proteinExistence type="inferred from homology"/>
<dbReference type="PANTHER" id="PTHR42840">
    <property type="entry name" value="NAD(P)-BINDING ROSSMANN-FOLD SUPERFAMILY PROTEIN-RELATED"/>
    <property type="match status" value="1"/>
</dbReference>
<protein>
    <submittedName>
        <fullName evidence="5">Inositol 2-dehydrogenase</fullName>
        <ecNumber evidence="5">1.1.1.18</ecNumber>
    </submittedName>
</protein>
<comment type="caution">
    <text evidence="5">The sequence shown here is derived from an EMBL/GenBank/DDBJ whole genome shotgun (WGS) entry which is preliminary data.</text>
</comment>
<evidence type="ECO:0000313" key="6">
    <source>
        <dbReference type="Proteomes" id="UP001596056"/>
    </source>
</evidence>
<organism evidence="5 6">
    <name type="scientific">Rubellimicrobium aerolatum</name>
    <dbReference type="NCBI Taxonomy" id="490979"/>
    <lineage>
        <taxon>Bacteria</taxon>
        <taxon>Pseudomonadati</taxon>
        <taxon>Pseudomonadota</taxon>
        <taxon>Alphaproteobacteria</taxon>
        <taxon>Rhodobacterales</taxon>
        <taxon>Roseobacteraceae</taxon>
        <taxon>Rubellimicrobium</taxon>
    </lineage>
</organism>
<feature type="domain" description="GFO/IDH/MocA-like oxidoreductase" evidence="4">
    <location>
        <begin position="128"/>
        <end position="249"/>
    </location>
</feature>
<evidence type="ECO:0000256" key="2">
    <source>
        <dbReference type="ARBA" id="ARBA00023002"/>
    </source>
</evidence>
<evidence type="ECO:0000313" key="5">
    <source>
        <dbReference type="EMBL" id="MFC5565244.1"/>
    </source>
</evidence>
<keyword evidence="6" id="KW-1185">Reference proteome</keyword>
<dbReference type="PANTHER" id="PTHR42840:SF3">
    <property type="entry name" value="BINDING ROSSMANN FOLD OXIDOREDUCTASE, PUTATIVE (AFU_ORTHOLOGUE AFUA_2G10240)-RELATED"/>
    <property type="match status" value="1"/>
</dbReference>
<keyword evidence="2 5" id="KW-0560">Oxidoreductase</keyword>
<dbReference type="Pfam" id="PF22725">
    <property type="entry name" value="GFO_IDH_MocA_C3"/>
    <property type="match status" value="1"/>
</dbReference>
<evidence type="ECO:0000259" key="3">
    <source>
        <dbReference type="Pfam" id="PF01408"/>
    </source>
</evidence>
<dbReference type="Gene3D" id="3.40.50.720">
    <property type="entry name" value="NAD(P)-binding Rossmann-like Domain"/>
    <property type="match status" value="1"/>
</dbReference>
<dbReference type="InterPro" id="IPR036291">
    <property type="entry name" value="NAD(P)-bd_dom_sf"/>
</dbReference>
<dbReference type="InterPro" id="IPR000683">
    <property type="entry name" value="Gfo/Idh/MocA-like_OxRdtase_N"/>
</dbReference>
<dbReference type="Proteomes" id="UP001596056">
    <property type="component" value="Unassembled WGS sequence"/>
</dbReference>
<dbReference type="SUPFAM" id="SSF51735">
    <property type="entry name" value="NAD(P)-binding Rossmann-fold domains"/>
    <property type="match status" value="1"/>
</dbReference>
<dbReference type="InterPro" id="IPR055170">
    <property type="entry name" value="GFO_IDH_MocA-like_dom"/>
</dbReference>
<sequence>MIRIAVLGVGRIGRMHAENIAAHPRATLAGVYDVIDAAAADVSARLSVPAFGSVEEVLASPEVDAILIATSTPTHADLIEKAVAAGKPMLCEKPIDLSLARVDACARRIAGTAVPIMLGFVRRFDPSHRAVRDAVRAGRIGDLHQVVITSRDPGLAPEGYLKVSGGIFRDMTIHDFDMARFVLGEEVVAVQATGSRLVDPAMMERLGDYDTVSITLTTASGKQAVITNSRQSVYGYDQRVEALGTLGMAQSENIRAHHMVLSTQAQTGEGAPLQNFFIDRYREAFAAEIGAFVDAVETGTAPEVGFEDGRQALVLAEAALRSAQVGRTVQVSEAARQSEPA</sequence>
<reference evidence="6" key="1">
    <citation type="journal article" date="2019" name="Int. J. Syst. Evol. Microbiol.">
        <title>The Global Catalogue of Microorganisms (GCM) 10K type strain sequencing project: providing services to taxonomists for standard genome sequencing and annotation.</title>
        <authorList>
            <consortium name="The Broad Institute Genomics Platform"/>
            <consortium name="The Broad Institute Genome Sequencing Center for Infectious Disease"/>
            <person name="Wu L."/>
            <person name="Ma J."/>
        </authorList>
    </citation>
    <scope>NUCLEOTIDE SEQUENCE [LARGE SCALE GENOMIC DNA]</scope>
    <source>
        <strain evidence="6">KACC 11588</strain>
    </source>
</reference>
<accession>A0ABW0S8L4</accession>
<feature type="domain" description="Gfo/Idh/MocA-like oxidoreductase N-terminal" evidence="3">
    <location>
        <begin position="2"/>
        <end position="119"/>
    </location>
</feature>
<dbReference type="EMBL" id="JBHSNA010000001">
    <property type="protein sequence ID" value="MFC5565244.1"/>
    <property type="molecule type" value="Genomic_DNA"/>
</dbReference>
<dbReference type="EC" id="1.1.1.18" evidence="5"/>
<comment type="similarity">
    <text evidence="1">Belongs to the Gfo/Idh/MocA family.</text>
</comment>
<dbReference type="Gene3D" id="3.30.360.10">
    <property type="entry name" value="Dihydrodipicolinate Reductase, domain 2"/>
    <property type="match status" value="1"/>
</dbReference>
<dbReference type="Pfam" id="PF01408">
    <property type="entry name" value="GFO_IDH_MocA"/>
    <property type="match status" value="1"/>
</dbReference>
<dbReference type="SUPFAM" id="SSF55347">
    <property type="entry name" value="Glyceraldehyde-3-phosphate dehydrogenase-like, C-terminal domain"/>
    <property type="match status" value="1"/>
</dbReference>
<dbReference type="RefSeq" id="WP_209836615.1">
    <property type="nucleotide sequence ID" value="NZ_JAGGJP010000001.1"/>
</dbReference>
<dbReference type="GO" id="GO:0050112">
    <property type="term" value="F:inositol 2-dehydrogenase (NAD+) activity"/>
    <property type="evidence" value="ECO:0007669"/>
    <property type="project" value="UniProtKB-EC"/>
</dbReference>
<name>A0ABW0S8L4_9RHOB</name>
<evidence type="ECO:0000256" key="1">
    <source>
        <dbReference type="ARBA" id="ARBA00010928"/>
    </source>
</evidence>
<gene>
    <name evidence="5" type="primary">iolG</name>
    <name evidence="5" type="ORF">ACFPOC_02295</name>
</gene>
<dbReference type="InterPro" id="IPR030827">
    <property type="entry name" value="Myo_inos_IolG"/>
</dbReference>